<dbReference type="Proteomes" id="UP000184550">
    <property type="component" value="Unassembled WGS sequence"/>
</dbReference>
<feature type="binding site" evidence="8">
    <location>
        <position position="216"/>
    </location>
    <ligand>
        <name>a divalent metal cation</name>
        <dbReference type="ChEBI" id="CHEBI:60240"/>
        <note>ligand shared between dimeric partners</note>
    </ligand>
</feature>
<evidence type="ECO:0000256" key="6">
    <source>
        <dbReference type="ARBA" id="ARBA00023027"/>
    </source>
</evidence>
<keyword evidence="4 8" id="KW-0521">NADP</keyword>
<keyword evidence="5 8" id="KW-0560">Oxidoreductase</keyword>
<comment type="miscellaneous">
    <text evidence="8">The active site is located at the dimer interface.</text>
</comment>
<dbReference type="PANTHER" id="PTHR30004">
    <property type="entry name" value="4-HYDROXYTHREONINE-4-PHOSPHATE DEHYDROGENASE"/>
    <property type="match status" value="1"/>
</dbReference>
<dbReference type="GO" id="GO:0051287">
    <property type="term" value="F:NAD binding"/>
    <property type="evidence" value="ECO:0007669"/>
    <property type="project" value="InterPro"/>
</dbReference>
<sequence length="345" mass="37921">MTQSQKLPRLAITLGDPSGIGPEVVLKALADPVLSQHCDLTVIGSDRILQQTYQQLQSQGFYSAKPDKLKIINLDPDLTLPSLKIGGGNVSSGAMSFQYLETAIARTLKGEFDGIVTGPIAKKLWNLAGYDYPGQTELLAEKAKVKRFGMLFVARSPYTGWTLRTLLATTHIPLSQVSQTLTPELMSLKLGLFVDCLRHEFGLENPRIAVAGLNPHSGENGQLGTEEKDWLIPWLNQQRDRYPYIQLDGPIPPDTMWVKPGQAWFNLGKNAHDGYLALYHDQGLIPVKLMAFDRAVNTTIGLPFIRTSPDHGTAFDIAGKGIADESSMKAAIELGIELVNNRNYP</sequence>
<evidence type="ECO:0000256" key="7">
    <source>
        <dbReference type="ARBA" id="ARBA00023096"/>
    </source>
</evidence>
<feature type="binding site" evidence="8">
    <location>
        <position position="297"/>
    </location>
    <ligand>
        <name>substrate</name>
    </ligand>
</feature>
<dbReference type="OrthoDB" id="9801783at2"/>
<keyword evidence="3 8" id="KW-0479">Metal-binding</keyword>
<dbReference type="GO" id="GO:0050570">
    <property type="term" value="F:4-hydroxythreonine-4-phosphate dehydrogenase activity"/>
    <property type="evidence" value="ECO:0007669"/>
    <property type="project" value="UniProtKB-UniRule"/>
</dbReference>
<evidence type="ECO:0000256" key="3">
    <source>
        <dbReference type="ARBA" id="ARBA00022723"/>
    </source>
</evidence>
<comment type="caution">
    <text evidence="8">Lacks conserved residue(s) required for the propagation of feature annotation.</text>
</comment>
<evidence type="ECO:0000256" key="8">
    <source>
        <dbReference type="HAMAP-Rule" id="MF_00536"/>
    </source>
</evidence>
<dbReference type="GO" id="GO:0008615">
    <property type="term" value="P:pyridoxine biosynthetic process"/>
    <property type="evidence" value="ECO:0007669"/>
    <property type="project" value="UniProtKB-UniRule"/>
</dbReference>
<accession>A0A7Z9BSG4</accession>
<comment type="subunit">
    <text evidence="8">Homodimer.</text>
</comment>
<keyword evidence="7 8" id="KW-0664">Pyridoxine biosynthesis</keyword>
<proteinExistence type="inferred from homology"/>
<dbReference type="EMBL" id="CZCU02000130">
    <property type="protein sequence ID" value="VXD16832.1"/>
    <property type="molecule type" value="Genomic_DNA"/>
</dbReference>
<evidence type="ECO:0000313" key="10">
    <source>
        <dbReference type="Proteomes" id="UP000184550"/>
    </source>
</evidence>
<keyword evidence="2 8" id="KW-0963">Cytoplasm</keyword>
<evidence type="ECO:0000256" key="4">
    <source>
        <dbReference type="ARBA" id="ARBA00022857"/>
    </source>
</evidence>
<dbReference type="InterPro" id="IPR037510">
    <property type="entry name" value="PdxA"/>
</dbReference>
<evidence type="ECO:0000256" key="2">
    <source>
        <dbReference type="ARBA" id="ARBA00022490"/>
    </source>
</evidence>
<feature type="binding site" evidence="8">
    <location>
        <position position="306"/>
    </location>
    <ligand>
        <name>substrate</name>
    </ligand>
</feature>
<comment type="caution">
    <text evidence="9">The sequence shown here is derived from an EMBL/GenBank/DDBJ whole genome shotgun (WGS) entry which is preliminary data.</text>
</comment>
<protein>
    <recommendedName>
        <fullName evidence="8">4-hydroxythreonine-4-phosphate dehydrogenase</fullName>
        <ecNumber evidence="8">1.1.1.262</ecNumber>
    </recommendedName>
    <alternativeName>
        <fullName evidence="8">4-(phosphohydroxy)-L-threonine dehydrogenase</fullName>
    </alternativeName>
</protein>
<dbReference type="HAMAP" id="MF_00536">
    <property type="entry name" value="PdxA"/>
    <property type="match status" value="1"/>
</dbReference>
<reference evidence="9" key="1">
    <citation type="submission" date="2019-10" db="EMBL/GenBank/DDBJ databases">
        <authorList>
            <consortium name="Genoscope - CEA"/>
            <person name="William W."/>
        </authorList>
    </citation>
    <scope>NUCLEOTIDE SEQUENCE [LARGE SCALE GENOMIC DNA]</scope>
    <source>
        <strain evidence="9">BBR_PRJEB10992</strain>
    </source>
</reference>
<dbReference type="SUPFAM" id="SSF53659">
    <property type="entry name" value="Isocitrate/Isopropylmalate dehydrogenase-like"/>
    <property type="match status" value="1"/>
</dbReference>
<dbReference type="GO" id="GO:0005737">
    <property type="term" value="C:cytoplasm"/>
    <property type="evidence" value="ECO:0007669"/>
    <property type="project" value="UniProtKB-SubCell"/>
</dbReference>
<dbReference type="RefSeq" id="WP_083620698.1">
    <property type="nucleotide sequence ID" value="NZ_LR734865.1"/>
</dbReference>
<dbReference type="UniPathway" id="UPA00244">
    <property type="reaction ID" value="UER00312"/>
</dbReference>
<dbReference type="GO" id="GO:0042823">
    <property type="term" value="P:pyridoxal phosphate biosynthetic process"/>
    <property type="evidence" value="ECO:0007669"/>
    <property type="project" value="UniProtKB-UniRule"/>
</dbReference>
<feature type="binding site" evidence="8">
    <location>
        <position position="288"/>
    </location>
    <ligand>
        <name>substrate</name>
    </ligand>
</feature>
<evidence type="ECO:0000256" key="5">
    <source>
        <dbReference type="ARBA" id="ARBA00023002"/>
    </source>
</evidence>
<dbReference type="Pfam" id="PF04166">
    <property type="entry name" value="PdxA"/>
    <property type="match status" value="1"/>
</dbReference>
<dbReference type="EC" id="1.1.1.262" evidence="8"/>
<comment type="pathway">
    <text evidence="8">Cofactor biosynthesis; pyridoxine 5'-phosphate biosynthesis; pyridoxine 5'-phosphate from D-erythrose 4-phosphate: step 4/5.</text>
</comment>
<dbReference type="PANTHER" id="PTHR30004:SF6">
    <property type="entry name" value="D-THREONATE 4-PHOSPHATE DEHYDROGENASE"/>
    <property type="match status" value="1"/>
</dbReference>
<dbReference type="InterPro" id="IPR005255">
    <property type="entry name" value="PdxA_fam"/>
</dbReference>
<dbReference type="NCBIfam" id="TIGR00557">
    <property type="entry name" value="pdxA"/>
    <property type="match status" value="1"/>
</dbReference>
<comment type="catalytic activity">
    <reaction evidence="8">
        <text>4-(phosphooxy)-L-threonine + NAD(+) = 3-amino-2-oxopropyl phosphate + CO2 + NADH</text>
        <dbReference type="Rhea" id="RHEA:32275"/>
        <dbReference type="ChEBI" id="CHEBI:16526"/>
        <dbReference type="ChEBI" id="CHEBI:57279"/>
        <dbReference type="ChEBI" id="CHEBI:57540"/>
        <dbReference type="ChEBI" id="CHEBI:57945"/>
        <dbReference type="ChEBI" id="CHEBI:58452"/>
        <dbReference type="EC" id="1.1.1.262"/>
    </reaction>
</comment>
<dbReference type="GO" id="GO:0046872">
    <property type="term" value="F:metal ion binding"/>
    <property type="evidence" value="ECO:0007669"/>
    <property type="project" value="UniProtKB-UniRule"/>
</dbReference>
<feature type="binding site" evidence="8">
    <location>
        <position position="171"/>
    </location>
    <ligand>
        <name>a divalent metal cation</name>
        <dbReference type="ChEBI" id="CHEBI:60240"/>
        <note>ligand shared between dimeric partners</note>
    </ligand>
</feature>
<organism evidence="9 10">
    <name type="scientific">Planktothrix serta PCC 8927</name>
    <dbReference type="NCBI Taxonomy" id="671068"/>
    <lineage>
        <taxon>Bacteria</taxon>
        <taxon>Bacillati</taxon>
        <taxon>Cyanobacteriota</taxon>
        <taxon>Cyanophyceae</taxon>
        <taxon>Oscillatoriophycideae</taxon>
        <taxon>Oscillatoriales</taxon>
        <taxon>Microcoleaceae</taxon>
        <taxon>Planktothrix</taxon>
    </lineage>
</organism>
<evidence type="ECO:0000313" key="9">
    <source>
        <dbReference type="EMBL" id="VXD16832.1"/>
    </source>
</evidence>
<name>A0A7Z9BSG4_9CYAN</name>
<comment type="similarity">
    <text evidence="1">Belongs to the PdxA family. PdxA2 subfamily.</text>
</comment>
<feature type="binding site" evidence="8">
    <location>
        <position position="136"/>
    </location>
    <ligand>
        <name>substrate</name>
    </ligand>
</feature>
<keyword evidence="6 8" id="KW-0520">NAD</keyword>
<keyword evidence="10" id="KW-1185">Reference proteome</keyword>
<comment type="function">
    <text evidence="8">Catalyzes the NAD(P)-dependent oxidation of 4-(phosphooxy)-L-threonine (HTP) into 2-amino-3-oxo-4-(phosphooxy)butyric acid which spontaneously decarboxylates to form 3-amino-2-oxopropyl phosphate (AHAP).</text>
</comment>
<gene>
    <name evidence="8 9" type="primary">pdxA</name>
    <name evidence="9" type="ORF">PL8927_550114</name>
</gene>
<comment type="cofactor">
    <cofactor evidence="8">
        <name>a divalent metal cation</name>
        <dbReference type="ChEBI" id="CHEBI:60240"/>
    </cofactor>
    <text evidence="8">Binds 1 divalent metal cation per subunit.</text>
</comment>
<dbReference type="AlphaFoldDB" id="A0A7Z9BSG4"/>
<comment type="subcellular location">
    <subcellularLocation>
        <location evidence="8">Cytoplasm</location>
    </subcellularLocation>
</comment>
<dbReference type="Gene3D" id="3.40.718.10">
    <property type="entry name" value="Isopropylmalate Dehydrogenase"/>
    <property type="match status" value="1"/>
</dbReference>
<feature type="binding site" evidence="8">
    <location>
        <position position="280"/>
    </location>
    <ligand>
        <name>a divalent metal cation</name>
        <dbReference type="ChEBI" id="CHEBI:60240"/>
        <note>ligand shared between dimeric partners</note>
    </ligand>
</feature>
<dbReference type="NCBIfam" id="NF002744">
    <property type="entry name" value="PRK02746.1"/>
    <property type="match status" value="1"/>
</dbReference>
<evidence type="ECO:0000256" key="1">
    <source>
        <dbReference type="ARBA" id="ARBA00009464"/>
    </source>
</evidence>